<sequence>MRSPKAAPVRRIGGLPAEITTSSDIDSDEDDEDSSDDDTEDDDEADVAALSVARIDGGNAAQKRLAGPANEAMCVEHDAQASAGASEDSEDDEDAYAGVEDISDDEASIEGDKKKKNIRLAAEQDLRAEFEGLEQEKTADAMTTGMDDMFLQDDDPFSQRHNMYSNGNLLERLHDPLDLNLDPYCGLPMDSTVYQEMSNEAEELFMERRGSDDSINGRKKVRFIVPQPDATLSRSSSISSNEEEQDPNELFPDLFDTQDGMANAGLSVEMFPHEFNDLESCYDFEGDDTLALDDDEESDSEADDESDFDDSEEGGDTTDEEDEEEHIARMQERRKAAGRSPLLAPTTPTPKITPTRVKMATPASTPRTGKGPRIGTFAIDKTRATMSVDAGNKMKILPPTKPTEKDRAFWARMRSANSSRSSTPRSSVSYSVHTPGPSSSVTPRPLTAQSTLATMFDGNLDVLNDANPTGLDELFGLSPRAQTSFTQAMATADSDEEMGEQLNIRDFIQIDDSDDDSDGAEDAALTSPIHSEVFDPFRPTSSHGVSGGLLDHLEQQRGLVGSFRRNQNFAKHVSSLPSNPNRRAALSEFNALQKGRRSAGNTPITPARKNRHSQELTGAGVRKATASPLTARRPRSRGNSLSSAALQQTLGPDLEMRQHATLVATSEGDQPIVGQSPAHYHPDFRFTTSINQSVLQHERSHINMASLSKCAPCTRLLQTSCKRASQSSQQLRSVHTPAPIFLDFLAPSWGAQSKPRPRSQPFDLRASRARPHRRRWLSTTSPRQAKAIRNPKKDDEGKDMTINITPRAAHRLQTIAETDKNPDLALRVSVESGGCHGFQYLMSLTSTKETDPEEDILFENETAARDAGEEAYKAKVVMDEPSLELLKGSSVDYTMELIGSQFKVTGIPGAKSSSPPAREQVVIITCTAATTAGHHSVTIFTESLFMREKEDPWDMMGCVDLPRLGVKRADGDATEEGGSERGLKRSQLTIPVAEGTILLVYGCIEWSFGSPPDHRMRDVAAVPSHTAWRRRPTKMLTTPKKAAQCLAPRSRAFTSTTTRAAVSPYRRSQPAQQTTPARRSVSDSATRQAQAAPAAAPQRAVPSPAFNRDDAARVARDVQPLQPFRQPEMDHSFVGMKGGEIFKEMMLRHSVKHIFGYPGGAILPVFDAIYNSKEFDFILPRHEQGAGHMAEGYARASGKPGVVLVTSGPGATNVITPMQDALMDGTPMVVFCGQVVTSAIGSDAFQEADTVGISRACTKWNVMVKNIAELPRRINEAFEIATSGRPGPVLVDLPKDVTAGTLTRPIPMTSTLPHHPSAATLAARELRQRQLESTIQRVAELVNIAQKPVVYAGQGVLGHPDGPKFLKELSDKAQIPVTTTLQGLGGFDELDPKSLHMLGMHGSAYANMAMQEADLIIALGARFDDRITGRVSGFAPAARRAADEKRGGIVHFDIMPKNINKVVQATEAVEGDVTENLGLLLPRIESRTQEQRKEWFDQIAAWKERFPWAYEKEHHPDALIKPQTVITMLSDLTADRKEDTIITTGVGQHQMWAAQHYRWRSPRTMITSGGLGTMGFGLPSAIGAKVASPEKLVIDIDGDASFLMTQTELATAAEFNIGCKVIILNNEEQGMVTQWQSLFFNDRFAHTHQRNPDFVKLAEAQHVQARRTRYIKDLEKDLKWLIDESGEGPALLEVVVDQKVPVLPMVPGGSALHEFLVYDEKKERERREQTRRRSGRASPLWRCNYLDYHIMRDAKTAARDLQTCDERGIKDDISSLSCNVLLLHVFPICSSRRFDQTSALQQGPAKYPRCAATSGWTVLVGYSGRSLTSKGMEGPCDSSVVMRNEDTTHAAMMMDSTLHHHQDNMCIAGLNVATQGCDHRWYKLVRSCHPANNLANCPERLRIEGWENKNDTCPWCTEETLCKSTHRLFGSASSACSTSSSPTSPEPGATRIHRSSSGGTLSSMSRRSSSASGDIERAQRHRDMNERLHLYMTLSPHEVLPSARKNYPSYTASPIDETTGSDSMSLSSAAGIISRGLQWKKKVRFSKMLIFPKPVKSWVTQSLLSEMYRASITVTALLAFVATTQAWVNERAECQRATPNPLTGCPNNTLLVGPTEEFTSVQQAVLSIPNNTAHYTILILAGNYTEQVNITRQAPLTLLGQTDDPNDATKNLVNIIWRNATGYANNTYDNAYTSTLTVAPNFNASATGSGITGNPVAPGTPLGNFDLKGYNVNFINDFRAYASGPSLALSVSYANASFYHSQFLSYQDTVYGGKLGNVYMYDCIIAGQTDTLYGFGTLWVEKSQLLLRGCGGGITAWKGTNTTFLNKYGVYVNGSSVTAANNTLDIEGKCALGRPWNAGMRSIFSYTYLDKSIKPSGYIAWTATDPRLGPNTTMAEYKNFGPGFDPKARAAASDITLQMTAEQYEPYDEPAMVFQFPNEARAGNVAWIDCDPDV</sequence>
<keyword evidence="10 15" id="KW-0460">Magnesium</keyword>
<dbReference type="FunFam" id="3.40.50.1220:FF:000008">
    <property type="entry name" value="Acetolactate synthase"/>
    <property type="match status" value="1"/>
</dbReference>
<feature type="domain" description="Thiamine pyrophosphate enzyme N-terminal TPP-binding" evidence="21">
    <location>
        <begin position="1136"/>
        <end position="1251"/>
    </location>
</feature>
<comment type="cofactor">
    <cofactor evidence="15">
        <name>thiamine diphosphate</name>
        <dbReference type="ChEBI" id="CHEBI:58937"/>
    </cofactor>
    <text evidence="15">Binds 1 thiamine pyrophosphate per subunit.</text>
</comment>
<comment type="catalytic activity">
    <reaction evidence="15">
        <text>2 pyruvate + H(+) = (2S)-2-acetolactate + CO2</text>
        <dbReference type="Rhea" id="RHEA:25249"/>
        <dbReference type="ChEBI" id="CHEBI:15361"/>
        <dbReference type="ChEBI" id="CHEBI:15378"/>
        <dbReference type="ChEBI" id="CHEBI:16526"/>
        <dbReference type="ChEBI" id="CHEBI:58476"/>
        <dbReference type="EC" id="2.2.1.6"/>
    </reaction>
</comment>
<dbReference type="GO" id="GO:0030599">
    <property type="term" value="F:pectinesterase activity"/>
    <property type="evidence" value="ECO:0007669"/>
    <property type="project" value="InterPro"/>
</dbReference>
<evidence type="ECO:0000256" key="15">
    <source>
        <dbReference type="RuleBase" id="RU003591"/>
    </source>
</evidence>
<feature type="region of interest" description="Disordered" evidence="16">
    <location>
        <begin position="751"/>
        <end position="799"/>
    </location>
</feature>
<keyword evidence="14 15" id="KW-0100">Branched-chain amino acid biosynthesis</keyword>
<dbReference type="GO" id="GO:0050660">
    <property type="term" value="F:flavin adenine dinucleotide binding"/>
    <property type="evidence" value="ECO:0007669"/>
    <property type="project" value="InterPro"/>
</dbReference>
<evidence type="ECO:0000256" key="7">
    <source>
        <dbReference type="ARBA" id="ARBA00022679"/>
    </source>
</evidence>
<dbReference type="InterPro" id="IPR000399">
    <property type="entry name" value="TPP-bd_CS"/>
</dbReference>
<feature type="domain" description="Thiamine pyrophosphate enzyme central" evidence="17">
    <location>
        <begin position="1335"/>
        <end position="1477"/>
    </location>
</feature>
<feature type="domain" description="Thiamine pyrophosphate enzyme TPP-binding" evidence="20">
    <location>
        <begin position="1545"/>
        <end position="1694"/>
    </location>
</feature>
<comment type="pathway">
    <text evidence="3">Glycan metabolism; pectin degradation; 2-dehydro-3-deoxy-D-gluconate from pectin: step 1/5.</text>
</comment>
<keyword evidence="8 15" id="KW-0479">Metal-binding</keyword>
<dbReference type="InterPro" id="IPR035903">
    <property type="entry name" value="HesB-like_dom_sf"/>
</dbReference>
<evidence type="ECO:0000256" key="4">
    <source>
        <dbReference type="ARBA" id="ARBA00007812"/>
    </source>
</evidence>
<comment type="similarity">
    <text evidence="4 15">Belongs to the TPP enzyme family.</text>
</comment>
<proteinExistence type="inferred from homology"/>
<feature type="compositionally biased region" description="Low complexity" evidence="16">
    <location>
        <begin position="1084"/>
        <end position="1104"/>
    </location>
</feature>
<dbReference type="InterPro" id="IPR012000">
    <property type="entry name" value="Thiamin_PyroP_enz_cen_dom"/>
</dbReference>
<evidence type="ECO:0000259" key="21">
    <source>
        <dbReference type="Pfam" id="PF02776"/>
    </source>
</evidence>
<feature type="compositionally biased region" description="Acidic residues" evidence="16">
    <location>
        <begin position="25"/>
        <end position="45"/>
    </location>
</feature>
<feature type="compositionally biased region" description="Acidic residues" evidence="16">
    <location>
        <begin position="288"/>
        <end position="325"/>
    </location>
</feature>
<dbReference type="FunFam" id="3.40.50.970:FF:000007">
    <property type="entry name" value="Acetolactate synthase"/>
    <property type="match status" value="1"/>
</dbReference>
<dbReference type="Pfam" id="PF01095">
    <property type="entry name" value="Pectinesterase"/>
    <property type="match status" value="1"/>
</dbReference>
<evidence type="ECO:0000256" key="14">
    <source>
        <dbReference type="ARBA" id="ARBA00023304"/>
    </source>
</evidence>
<dbReference type="Gene3D" id="2.60.300.12">
    <property type="entry name" value="HesB-like domain"/>
    <property type="match status" value="1"/>
</dbReference>
<evidence type="ECO:0000256" key="11">
    <source>
        <dbReference type="ARBA" id="ARBA00022946"/>
    </source>
</evidence>
<dbReference type="CDD" id="cd02015">
    <property type="entry name" value="TPP_AHAS"/>
    <property type="match status" value="1"/>
</dbReference>
<feature type="region of interest" description="Disordered" evidence="16">
    <location>
        <begin position="1"/>
        <end position="45"/>
    </location>
</feature>
<dbReference type="GO" id="GO:0005948">
    <property type="term" value="C:acetolactate synthase complex"/>
    <property type="evidence" value="ECO:0007669"/>
    <property type="project" value="TreeGrafter"/>
</dbReference>
<evidence type="ECO:0000313" key="23">
    <source>
        <dbReference type="Proteomes" id="UP001138500"/>
    </source>
</evidence>
<dbReference type="Gene3D" id="2.160.20.10">
    <property type="entry name" value="Single-stranded right-handed beta-helix, Pectin lyase-like"/>
    <property type="match status" value="1"/>
</dbReference>
<keyword evidence="7 15" id="KW-0808">Transferase</keyword>
<dbReference type="OrthoDB" id="16262at2759"/>
<comment type="pathway">
    <text evidence="2 15">Amino-acid biosynthesis; L-valine biosynthesis; L-valine from pyruvate: step 1/4.</text>
</comment>
<keyword evidence="13" id="KW-0063">Aspartyl esterase</keyword>
<evidence type="ECO:0000259" key="17">
    <source>
        <dbReference type="Pfam" id="PF00205"/>
    </source>
</evidence>
<keyword evidence="23" id="KW-1185">Reference proteome</keyword>
<dbReference type="InterPro" id="IPR000361">
    <property type="entry name" value="ATAP_core_dom"/>
</dbReference>
<dbReference type="NCBIfam" id="TIGR00049">
    <property type="entry name" value="iron-sulfur cluster assembly accessory protein"/>
    <property type="match status" value="1"/>
</dbReference>
<keyword evidence="9" id="KW-0378">Hydrolase</keyword>
<dbReference type="FunFam" id="3.40.50.970:FF:000053">
    <property type="entry name" value="Acetolactate synthase, mitochondrial"/>
    <property type="match status" value="1"/>
</dbReference>
<feature type="compositionally biased region" description="Low complexity" evidence="16">
    <location>
        <begin position="1049"/>
        <end position="1063"/>
    </location>
</feature>
<evidence type="ECO:0000256" key="1">
    <source>
        <dbReference type="ARBA" id="ARBA00004974"/>
    </source>
</evidence>
<comment type="caution">
    <text evidence="22">The sequence shown here is derived from an EMBL/GenBank/DDBJ whole genome shotgun (WGS) entry which is preliminary data.</text>
</comment>
<dbReference type="Gene3D" id="3.40.50.970">
    <property type="match status" value="2"/>
</dbReference>
<feature type="region of interest" description="Disordered" evidence="16">
    <location>
        <begin position="1038"/>
        <end position="1104"/>
    </location>
</feature>
<dbReference type="InterPro" id="IPR045229">
    <property type="entry name" value="TPP_enz"/>
</dbReference>
<evidence type="ECO:0000256" key="6">
    <source>
        <dbReference type="ARBA" id="ARBA00022605"/>
    </source>
</evidence>
<dbReference type="InterPro" id="IPR012846">
    <property type="entry name" value="Acetolactate_synth_lsu"/>
</dbReference>
<dbReference type="InterPro" id="IPR011766">
    <property type="entry name" value="TPP_enzyme_TPP-bd"/>
</dbReference>
<dbReference type="SUPFAM" id="SSF51126">
    <property type="entry name" value="Pectin lyase-like"/>
    <property type="match status" value="1"/>
</dbReference>
<protein>
    <recommendedName>
        <fullName evidence="5 15">Acetolactate synthase</fullName>
        <ecNumber evidence="5 15">2.2.1.6</ecNumber>
    </recommendedName>
</protein>
<dbReference type="GO" id="GO:0005739">
    <property type="term" value="C:mitochondrion"/>
    <property type="evidence" value="ECO:0007669"/>
    <property type="project" value="TreeGrafter"/>
</dbReference>
<feature type="domain" description="Pectinesterase catalytic" evidence="18">
    <location>
        <begin position="2244"/>
        <end position="2427"/>
    </location>
</feature>
<dbReference type="GO" id="GO:0000287">
    <property type="term" value="F:magnesium ion binding"/>
    <property type="evidence" value="ECO:0007669"/>
    <property type="project" value="UniProtKB-UniRule"/>
</dbReference>
<dbReference type="PANTHER" id="PTHR18968">
    <property type="entry name" value="THIAMINE PYROPHOSPHATE ENZYMES"/>
    <property type="match status" value="1"/>
</dbReference>
<feature type="region of interest" description="Disordered" evidence="16">
    <location>
        <begin position="226"/>
        <end position="258"/>
    </location>
</feature>
<evidence type="ECO:0000256" key="5">
    <source>
        <dbReference type="ARBA" id="ARBA00013145"/>
    </source>
</evidence>
<dbReference type="InterPro" id="IPR012001">
    <property type="entry name" value="Thiamin_PyroP_enz_TPP-bd_dom"/>
</dbReference>
<dbReference type="GO" id="GO:0016226">
    <property type="term" value="P:iron-sulfur cluster assembly"/>
    <property type="evidence" value="ECO:0007669"/>
    <property type="project" value="InterPro"/>
</dbReference>
<feature type="compositionally biased region" description="Low complexity" evidence="16">
    <location>
        <begin position="414"/>
        <end position="431"/>
    </location>
</feature>
<evidence type="ECO:0000259" key="19">
    <source>
        <dbReference type="Pfam" id="PF01521"/>
    </source>
</evidence>
<dbReference type="EC" id="2.2.1.6" evidence="5 15"/>
<dbReference type="GO" id="GO:0030976">
    <property type="term" value="F:thiamine pyrophosphate binding"/>
    <property type="evidence" value="ECO:0007669"/>
    <property type="project" value="UniProtKB-UniRule"/>
</dbReference>
<evidence type="ECO:0000256" key="16">
    <source>
        <dbReference type="SAM" id="MobiDB-lite"/>
    </source>
</evidence>
<dbReference type="InterPro" id="IPR029035">
    <property type="entry name" value="DHS-like_NAD/FAD-binding_dom"/>
</dbReference>
<dbReference type="Pfam" id="PF00205">
    <property type="entry name" value="TPP_enzyme_M"/>
    <property type="match status" value="1"/>
</dbReference>
<dbReference type="SUPFAM" id="SSF89360">
    <property type="entry name" value="HesB-like domain"/>
    <property type="match status" value="1"/>
</dbReference>
<gene>
    <name evidence="22" type="ORF">Tdes44962_MAKER03464</name>
</gene>
<feature type="compositionally biased region" description="Basic and acidic residues" evidence="16">
    <location>
        <begin position="326"/>
        <end position="335"/>
    </location>
</feature>
<dbReference type="SUPFAM" id="SSF52467">
    <property type="entry name" value="DHS-like NAD/FAD-binding domain"/>
    <property type="match status" value="1"/>
</dbReference>
<dbReference type="InterPro" id="IPR016092">
    <property type="entry name" value="ATAP"/>
</dbReference>
<evidence type="ECO:0000256" key="2">
    <source>
        <dbReference type="ARBA" id="ARBA00005025"/>
    </source>
</evidence>
<feature type="domain" description="Core" evidence="19">
    <location>
        <begin position="800"/>
        <end position="904"/>
    </location>
</feature>
<dbReference type="InterPro" id="IPR039368">
    <property type="entry name" value="AHAS_TPP"/>
</dbReference>
<accession>A0A9W7SPP1</accession>
<feature type="compositionally biased region" description="Polar residues" evidence="16">
    <location>
        <begin position="436"/>
        <end position="445"/>
    </location>
</feature>
<feature type="compositionally biased region" description="Basic residues" evidence="16">
    <location>
        <begin position="767"/>
        <end position="776"/>
    </location>
</feature>
<evidence type="ECO:0000256" key="13">
    <source>
        <dbReference type="ARBA" id="ARBA00023085"/>
    </source>
</evidence>
<reference evidence="22 23" key="1">
    <citation type="journal article" date="2018" name="IMA Fungus">
        <title>IMA Genome-F 10: Nine draft genome sequences of Claviceps purpurea s.lat., including C. arundinis, C. humidiphila, and C. cf. spartinae, pseudomolecules for the pitch canker pathogen Fusarium circinatum, draft genome of Davidsoniella eucalypti, Grosmannia galeiformis, Quambalaria eucalypti, and Teratosphaeria destructans.</title>
        <authorList>
            <person name="Wingfield B.D."/>
            <person name="Liu M."/>
            <person name="Nguyen H.D."/>
            <person name="Lane F.A."/>
            <person name="Morgan S.W."/>
            <person name="De Vos L."/>
            <person name="Wilken P.M."/>
            <person name="Duong T.A."/>
            <person name="Aylward J."/>
            <person name="Coetzee M.P."/>
            <person name="Dadej K."/>
            <person name="De Beer Z.W."/>
            <person name="Findlay W."/>
            <person name="Havenga M."/>
            <person name="Kolarik M."/>
            <person name="Menzies J.G."/>
            <person name="Naidoo K."/>
            <person name="Pochopski O."/>
            <person name="Shoukouhi P."/>
            <person name="Santana Q.C."/>
            <person name="Seifert K.A."/>
            <person name="Soal N."/>
            <person name="Steenkamp E.T."/>
            <person name="Tatham C.T."/>
            <person name="van der Nest M.A."/>
            <person name="Wingfield M.J."/>
        </authorList>
    </citation>
    <scope>NUCLEOTIDE SEQUENCE [LARGE SCALE GENOMIC DNA]</scope>
    <source>
        <strain evidence="22">CMW44962</strain>
    </source>
</reference>
<dbReference type="InterPro" id="IPR012334">
    <property type="entry name" value="Pectin_lyas_fold"/>
</dbReference>
<dbReference type="Pfam" id="PF02776">
    <property type="entry name" value="TPP_enzyme_N"/>
    <property type="match status" value="1"/>
</dbReference>
<dbReference type="GO" id="GO:0003984">
    <property type="term" value="F:acetolactate synthase activity"/>
    <property type="evidence" value="ECO:0007669"/>
    <property type="project" value="UniProtKB-EC"/>
</dbReference>
<dbReference type="PANTHER" id="PTHR18968:SF13">
    <property type="entry name" value="ACETOLACTATE SYNTHASE CATALYTIC SUBUNIT, MITOCHONDRIAL"/>
    <property type="match status" value="1"/>
</dbReference>
<dbReference type="CDD" id="cd07035">
    <property type="entry name" value="TPP_PYR_POX_like"/>
    <property type="match status" value="1"/>
</dbReference>
<dbReference type="GO" id="GO:0009097">
    <property type="term" value="P:isoleucine biosynthetic process"/>
    <property type="evidence" value="ECO:0007669"/>
    <property type="project" value="TreeGrafter"/>
</dbReference>
<feature type="region of interest" description="Disordered" evidence="16">
    <location>
        <begin position="63"/>
        <end position="114"/>
    </location>
</feature>
<dbReference type="Proteomes" id="UP001138500">
    <property type="component" value="Unassembled WGS sequence"/>
</dbReference>
<dbReference type="GO" id="GO:0051536">
    <property type="term" value="F:iron-sulfur cluster binding"/>
    <property type="evidence" value="ECO:0007669"/>
    <property type="project" value="InterPro"/>
</dbReference>
<keyword evidence="11" id="KW-0809">Transit peptide</keyword>
<evidence type="ECO:0000256" key="3">
    <source>
        <dbReference type="ARBA" id="ARBA00005184"/>
    </source>
</evidence>
<evidence type="ECO:0000259" key="18">
    <source>
        <dbReference type="Pfam" id="PF01095"/>
    </source>
</evidence>
<evidence type="ECO:0000256" key="8">
    <source>
        <dbReference type="ARBA" id="ARBA00022723"/>
    </source>
</evidence>
<keyword evidence="12 15" id="KW-0786">Thiamine pyrophosphate</keyword>
<feature type="compositionally biased region" description="Acidic residues" evidence="16">
    <location>
        <begin position="87"/>
        <end position="109"/>
    </location>
</feature>
<dbReference type="Pfam" id="PF01521">
    <property type="entry name" value="Fe-S_biosyn"/>
    <property type="match status" value="1"/>
</dbReference>
<dbReference type="InterPro" id="IPR000070">
    <property type="entry name" value="Pectinesterase_cat"/>
</dbReference>
<feature type="compositionally biased region" description="Low complexity" evidence="16">
    <location>
        <begin position="341"/>
        <end position="355"/>
    </location>
</feature>
<evidence type="ECO:0000313" key="22">
    <source>
        <dbReference type="EMBL" id="KAH9826471.1"/>
    </source>
</evidence>
<keyword evidence="6 15" id="KW-0028">Amino-acid biosynthesis</keyword>
<comment type="cofactor">
    <cofactor evidence="15">
        <name>Mg(2+)</name>
        <dbReference type="ChEBI" id="CHEBI:18420"/>
    </cofactor>
    <text evidence="15">Binds 1 Mg(2+) ion per subunit.</text>
</comment>
<organism evidence="22 23">
    <name type="scientific">Teratosphaeria destructans</name>
    <dbReference type="NCBI Taxonomy" id="418781"/>
    <lineage>
        <taxon>Eukaryota</taxon>
        <taxon>Fungi</taxon>
        <taxon>Dikarya</taxon>
        <taxon>Ascomycota</taxon>
        <taxon>Pezizomycotina</taxon>
        <taxon>Dothideomycetes</taxon>
        <taxon>Dothideomycetidae</taxon>
        <taxon>Mycosphaerellales</taxon>
        <taxon>Teratosphaeriaceae</taxon>
        <taxon>Teratosphaeria</taxon>
    </lineage>
</organism>
<comment type="pathway">
    <text evidence="1 15">Amino-acid biosynthesis; L-isoleucine biosynthesis; L-isoleucine from 2-oxobutanoate: step 1/4.</text>
</comment>
<dbReference type="EMBL" id="RIBY02001979">
    <property type="protein sequence ID" value="KAH9826471.1"/>
    <property type="molecule type" value="Genomic_DNA"/>
</dbReference>
<feature type="region of interest" description="Disordered" evidence="16">
    <location>
        <begin position="414"/>
        <end position="445"/>
    </location>
</feature>
<evidence type="ECO:0000256" key="9">
    <source>
        <dbReference type="ARBA" id="ARBA00022801"/>
    </source>
</evidence>
<evidence type="ECO:0000256" key="10">
    <source>
        <dbReference type="ARBA" id="ARBA00022842"/>
    </source>
</evidence>
<dbReference type="PROSITE" id="PS00187">
    <property type="entry name" value="TPP_ENZYMES"/>
    <property type="match status" value="1"/>
</dbReference>
<dbReference type="NCBIfam" id="TIGR00118">
    <property type="entry name" value="acolac_lg"/>
    <property type="match status" value="1"/>
</dbReference>
<dbReference type="GO" id="GO:0042545">
    <property type="term" value="P:cell wall modification"/>
    <property type="evidence" value="ECO:0007669"/>
    <property type="project" value="InterPro"/>
</dbReference>
<dbReference type="GO" id="GO:0009099">
    <property type="term" value="P:L-valine biosynthetic process"/>
    <property type="evidence" value="ECO:0007669"/>
    <property type="project" value="TreeGrafter"/>
</dbReference>
<feature type="region of interest" description="Disordered" evidence="16">
    <location>
        <begin position="591"/>
        <end position="643"/>
    </location>
</feature>
<dbReference type="Gene3D" id="3.40.50.1220">
    <property type="entry name" value="TPP-binding domain"/>
    <property type="match status" value="1"/>
</dbReference>
<feature type="region of interest" description="Disordered" evidence="16">
    <location>
        <begin position="1933"/>
        <end position="1979"/>
    </location>
</feature>
<name>A0A9W7SPP1_9PEZI</name>
<dbReference type="SUPFAM" id="SSF52518">
    <property type="entry name" value="Thiamin diphosphate-binding fold (THDP-binding)"/>
    <property type="match status" value="2"/>
</dbReference>
<evidence type="ECO:0000256" key="12">
    <source>
        <dbReference type="ARBA" id="ARBA00023052"/>
    </source>
</evidence>
<feature type="compositionally biased region" description="Low complexity" evidence="16">
    <location>
        <begin position="1933"/>
        <end position="1973"/>
    </location>
</feature>
<dbReference type="Pfam" id="PF02775">
    <property type="entry name" value="TPP_enzyme_C"/>
    <property type="match status" value="1"/>
</dbReference>
<feature type="region of interest" description="Disordered" evidence="16">
    <location>
        <begin position="288"/>
        <end position="375"/>
    </location>
</feature>
<dbReference type="InterPro" id="IPR011050">
    <property type="entry name" value="Pectin_lyase_fold/virulence"/>
</dbReference>
<evidence type="ECO:0000259" key="20">
    <source>
        <dbReference type="Pfam" id="PF02775"/>
    </source>
</evidence>
<reference evidence="22 23" key="2">
    <citation type="journal article" date="2021" name="Curr. Genet.">
        <title>Genetic response to nitrogen starvation in the aggressive Eucalyptus foliar pathogen Teratosphaeria destructans.</title>
        <authorList>
            <person name="Havenga M."/>
            <person name="Wingfield B.D."/>
            <person name="Wingfield M.J."/>
            <person name="Dreyer L.L."/>
            <person name="Roets F."/>
            <person name="Aylward J."/>
        </authorList>
    </citation>
    <scope>NUCLEOTIDE SEQUENCE [LARGE SCALE GENOMIC DNA]</scope>
    <source>
        <strain evidence="22">CMW44962</strain>
    </source>
</reference>
<dbReference type="InterPro" id="IPR029061">
    <property type="entry name" value="THDP-binding"/>
</dbReference>